<keyword evidence="5" id="KW-1185">Reference proteome</keyword>
<dbReference type="InterPro" id="IPR009057">
    <property type="entry name" value="Homeodomain-like_sf"/>
</dbReference>
<dbReference type="AlphaFoldDB" id="A0A7I7UIV5"/>
<feature type="domain" description="HTH tetR-type" evidence="3">
    <location>
        <begin position="12"/>
        <end position="72"/>
    </location>
</feature>
<proteinExistence type="predicted"/>
<dbReference type="Pfam" id="PF00440">
    <property type="entry name" value="TetR_N"/>
    <property type="match status" value="1"/>
</dbReference>
<evidence type="ECO:0000259" key="3">
    <source>
        <dbReference type="PROSITE" id="PS50977"/>
    </source>
</evidence>
<evidence type="ECO:0000313" key="4">
    <source>
        <dbReference type="EMBL" id="BBY81040.1"/>
    </source>
</evidence>
<dbReference type="EMBL" id="AP022599">
    <property type="protein sequence ID" value="BBY81040.1"/>
    <property type="molecule type" value="Genomic_DNA"/>
</dbReference>
<evidence type="ECO:0000256" key="1">
    <source>
        <dbReference type="ARBA" id="ARBA00023125"/>
    </source>
</evidence>
<dbReference type="Proteomes" id="UP000467252">
    <property type="component" value="Chromosome"/>
</dbReference>
<dbReference type="Gene3D" id="1.10.357.10">
    <property type="entry name" value="Tetracycline Repressor, domain 2"/>
    <property type="match status" value="1"/>
</dbReference>
<dbReference type="PROSITE" id="PS50977">
    <property type="entry name" value="HTH_TETR_2"/>
    <property type="match status" value="1"/>
</dbReference>
<dbReference type="SUPFAM" id="SSF46689">
    <property type="entry name" value="Homeodomain-like"/>
    <property type="match status" value="1"/>
</dbReference>
<protein>
    <submittedName>
        <fullName evidence="4">Transcriptional regulator</fullName>
    </submittedName>
</protein>
<gene>
    <name evidence="4" type="ORF">MPUL_21980</name>
</gene>
<evidence type="ECO:0000256" key="2">
    <source>
        <dbReference type="PROSITE-ProRule" id="PRU00335"/>
    </source>
</evidence>
<name>A0A7I7UIV5_MYCPV</name>
<dbReference type="InterPro" id="IPR001647">
    <property type="entry name" value="HTH_TetR"/>
</dbReference>
<dbReference type="GO" id="GO:0003677">
    <property type="term" value="F:DNA binding"/>
    <property type="evidence" value="ECO:0007669"/>
    <property type="project" value="UniProtKB-UniRule"/>
</dbReference>
<evidence type="ECO:0000313" key="5">
    <source>
        <dbReference type="Proteomes" id="UP000467252"/>
    </source>
</evidence>
<sequence length="196" mass="21905">MDELVSPPMASVVSRAAYFDTGLDVLSDLGYGGLKLAEVCNRLGVTTGSFYHYFPNWAEYTKELVAHWMQDRTVLLIDAVRAEPDPRRRIDMLVQIGLGLPHGAEAAIRVWSAVDPDVHAVQRTVDQQRYEIMYESALQIVQDERQAHVFAAWAVYLLVGYEQATLPRDAATLEWIAAQMIAFLDSGRFASVSDGE</sequence>
<feature type="DNA-binding region" description="H-T-H motif" evidence="2">
    <location>
        <begin position="35"/>
        <end position="54"/>
    </location>
</feature>
<accession>A0A7I7UIV5</accession>
<keyword evidence="1 2" id="KW-0238">DNA-binding</keyword>
<reference evidence="4 5" key="1">
    <citation type="journal article" date="2019" name="Emerg. Microbes Infect.">
        <title>Comprehensive subspecies identification of 175 nontuberculous mycobacteria species based on 7547 genomic profiles.</title>
        <authorList>
            <person name="Matsumoto Y."/>
            <person name="Kinjo T."/>
            <person name="Motooka D."/>
            <person name="Nabeya D."/>
            <person name="Jung N."/>
            <person name="Uechi K."/>
            <person name="Horii T."/>
            <person name="Iida T."/>
            <person name="Fujita J."/>
            <person name="Nakamura S."/>
        </authorList>
    </citation>
    <scope>NUCLEOTIDE SEQUENCE [LARGE SCALE GENOMIC DNA]</scope>
    <source>
        <strain evidence="4 5">JCM 6370</strain>
    </source>
</reference>
<organism evidence="4 5">
    <name type="scientific">Mycolicibacterium pulveris</name>
    <name type="common">Mycobacterium pulveris</name>
    <dbReference type="NCBI Taxonomy" id="36813"/>
    <lineage>
        <taxon>Bacteria</taxon>
        <taxon>Bacillati</taxon>
        <taxon>Actinomycetota</taxon>
        <taxon>Actinomycetes</taxon>
        <taxon>Mycobacteriales</taxon>
        <taxon>Mycobacteriaceae</taxon>
        <taxon>Mycolicibacterium</taxon>
    </lineage>
</organism>